<feature type="non-terminal residue" evidence="1">
    <location>
        <position position="1"/>
    </location>
</feature>
<comment type="caution">
    <text evidence="1">The sequence shown here is derived from an EMBL/GenBank/DDBJ whole genome shotgun (WGS) entry which is preliminary data.</text>
</comment>
<feature type="non-terminal residue" evidence="1">
    <location>
        <position position="391"/>
    </location>
</feature>
<dbReference type="Proteomes" id="UP001437256">
    <property type="component" value="Unassembled WGS sequence"/>
</dbReference>
<accession>A0ABR2Z633</accession>
<proteinExistence type="predicted"/>
<evidence type="ECO:0000313" key="1">
    <source>
        <dbReference type="EMBL" id="KAL0057081.1"/>
    </source>
</evidence>
<reference evidence="1 2" key="1">
    <citation type="submission" date="2024-05" db="EMBL/GenBank/DDBJ databases">
        <title>A draft genome resource for the thread blight pathogen Marasmius tenuissimus strain MS-2.</title>
        <authorList>
            <person name="Yulfo-Soto G.E."/>
            <person name="Baruah I.K."/>
            <person name="Amoako-Attah I."/>
            <person name="Bukari Y."/>
            <person name="Meinhardt L.W."/>
            <person name="Bailey B.A."/>
            <person name="Cohen S.P."/>
        </authorList>
    </citation>
    <scope>NUCLEOTIDE SEQUENCE [LARGE SCALE GENOMIC DNA]</scope>
    <source>
        <strain evidence="1 2">MS-2</strain>
    </source>
</reference>
<keyword evidence="2" id="KW-1185">Reference proteome</keyword>
<organism evidence="1 2">
    <name type="scientific">Marasmius tenuissimus</name>
    <dbReference type="NCBI Taxonomy" id="585030"/>
    <lineage>
        <taxon>Eukaryota</taxon>
        <taxon>Fungi</taxon>
        <taxon>Dikarya</taxon>
        <taxon>Basidiomycota</taxon>
        <taxon>Agaricomycotina</taxon>
        <taxon>Agaricomycetes</taxon>
        <taxon>Agaricomycetidae</taxon>
        <taxon>Agaricales</taxon>
        <taxon>Marasmiineae</taxon>
        <taxon>Marasmiaceae</taxon>
        <taxon>Marasmius</taxon>
    </lineage>
</organism>
<sequence length="391" mass="44604">IKLRLRQMDFMNIDIDCMEYEPGVFEEEPLTEHGWNLLAPALSKMTMNSRVWRLLNLYISPATDSCNSNMLSIVTSRCTLTNKWYISYKRSIVPSRWRELPFTSTGAVFCLPLVKQIIGLPDAVDVTAGDVQNALTKEAFTEELSNILKTIKISLSLSQSDQIWPPSSPQPDQLDLDAPTEDLAIVQAKCSTCGQVCSSIHTFLQHLMGLCYMRLDVMLARKEFTSNHEESYMTVSCGSLFETRAALSLIEATFGKCRMRDVKADEMDDRGEWYQCLRCSEGEGSVGTWRECILHTFEGDSCGSIPNTMHKSLRDPGFEILGHEDAERMGLRDERKCWLCARCDVNVGELWTREMAEKHSKEEHQVWNLAFRWTSITQLGMRSLKLVRRVL</sequence>
<evidence type="ECO:0000313" key="2">
    <source>
        <dbReference type="Proteomes" id="UP001437256"/>
    </source>
</evidence>
<gene>
    <name evidence="1" type="ORF">AAF712_016295</name>
</gene>
<dbReference type="EMBL" id="JBBXMP010000710">
    <property type="protein sequence ID" value="KAL0057081.1"/>
    <property type="molecule type" value="Genomic_DNA"/>
</dbReference>
<name>A0ABR2Z633_9AGAR</name>
<protein>
    <submittedName>
        <fullName evidence="1">Uncharacterized protein</fullName>
    </submittedName>
</protein>